<dbReference type="PANTHER" id="PTHR47738:SF1">
    <property type="entry name" value="NITROGEN REGULATORY PROTEIN"/>
    <property type="match status" value="1"/>
</dbReference>
<name>A0A1L8CNK0_9PROT</name>
<dbReference type="PANTHER" id="PTHR47738">
    <property type="entry name" value="PTS SYSTEM FRUCTOSE-LIKE EIIA COMPONENT-RELATED"/>
    <property type="match status" value="1"/>
</dbReference>
<dbReference type="Proteomes" id="UP000231632">
    <property type="component" value="Unassembled WGS sequence"/>
</dbReference>
<dbReference type="PROSITE" id="PS51094">
    <property type="entry name" value="PTS_EIIA_TYPE_2"/>
    <property type="match status" value="1"/>
</dbReference>
<dbReference type="EMBL" id="BDFD01000011">
    <property type="protein sequence ID" value="GAV20474.1"/>
    <property type="molecule type" value="Genomic_DNA"/>
</dbReference>
<reference evidence="2 3" key="1">
    <citation type="journal article" date="2017" name="Arch. Microbiol.">
        <title>Mariprofundus micogutta sp. nov., a novel iron-oxidizing zetaproteobacterium isolated from a deep-sea hydrothermal field at the Bayonnaise knoll of the Izu-Ogasawara arc, and a description of Mariprofundales ord. nov. and Zetaproteobacteria classis nov.</title>
        <authorList>
            <person name="Makita H."/>
            <person name="Tanaka E."/>
            <person name="Mitsunobu S."/>
            <person name="Miyazaki M."/>
            <person name="Nunoura T."/>
            <person name="Uematsu K."/>
            <person name="Takaki Y."/>
            <person name="Nishi S."/>
            <person name="Shimamura S."/>
            <person name="Takai K."/>
        </authorList>
    </citation>
    <scope>NUCLEOTIDE SEQUENCE [LARGE SCALE GENOMIC DNA]</scope>
    <source>
        <strain evidence="2 3">ET2</strain>
    </source>
</reference>
<keyword evidence="3" id="KW-1185">Reference proteome</keyword>
<protein>
    <submittedName>
        <fullName evidence="2">PTS system, nitrogen regulatory IIA component</fullName>
    </submittedName>
</protein>
<feature type="domain" description="PTS EIIA type-2" evidence="1">
    <location>
        <begin position="2"/>
        <end position="142"/>
    </location>
</feature>
<dbReference type="InterPro" id="IPR002178">
    <property type="entry name" value="PTS_EIIA_type-2_dom"/>
</dbReference>
<dbReference type="Pfam" id="PF00359">
    <property type="entry name" value="PTS_EIIA_2"/>
    <property type="match status" value="1"/>
</dbReference>
<evidence type="ECO:0000313" key="3">
    <source>
        <dbReference type="Proteomes" id="UP000231632"/>
    </source>
</evidence>
<dbReference type="InterPro" id="IPR016152">
    <property type="entry name" value="PTrfase/Anion_transptr"/>
</dbReference>
<dbReference type="OrthoDB" id="95460at2"/>
<dbReference type="RefSeq" id="WP_072659793.1">
    <property type="nucleotide sequence ID" value="NZ_BDFD01000011.1"/>
</dbReference>
<sequence length="146" mass="16066">MRLLTPEHVILDCGANSKRALITEVANILTSIDPDRVMEVVMAREQLGSTGIGHGIAIPHGRMPDLQTPMIAIGRHIEGINFDSIDGEPVHIVVLLLVPDSDDRQHLELLAQLARTLQQSSVREAILHARSTQDIADIFSELVKKE</sequence>
<gene>
    <name evidence="2" type="ORF">MMIC_P1441</name>
</gene>
<comment type="caution">
    <text evidence="2">The sequence shown here is derived from an EMBL/GenBank/DDBJ whole genome shotgun (WGS) entry which is preliminary data.</text>
</comment>
<evidence type="ECO:0000259" key="1">
    <source>
        <dbReference type="PROSITE" id="PS51094"/>
    </source>
</evidence>
<dbReference type="PROSITE" id="PS00372">
    <property type="entry name" value="PTS_EIIA_TYPE_2_HIS"/>
    <property type="match status" value="1"/>
</dbReference>
<evidence type="ECO:0000313" key="2">
    <source>
        <dbReference type="EMBL" id="GAV20474.1"/>
    </source>
</evidence>
<organism evidence="2 3">
    <name type="scientific">Mariprofundus micogutta</name>
    <dbReference type="NCBI Taxonomy" id="1921010"/>
    <lineage>
        <taxon>Bacteria</taxon>
        <taxon>Pseudomonadati</taxon>
        <taxon>Pseudomonadota</taxon>
        <taxon>Candidatius Mariprofundia</taxon>
        <taxon>Mariprofundales</taxon>
        <taxon>Mariprofundaceae</taxon>
        <taxon>Mariprofundus</taxon>
    </lineage>
</organism>
<dbReference type="STRING" id="1921010.MMIC_P1441"/>
<dbReference type="CDD" id="cd00211">
    <property type="entry name" value="PTS_IIA_fru"/>
    <property type="match status" value="1"/>
</dbReference>
<dbReference type="GO" id="GO:0030295">
    <property type="term" value="F:protein kinase activator activity"/>
    <property type="evidence" value="ECO:0007669"/>
    <property type="project" value="TreeGrafter"/>
</dbReference>
<dbReference type="AlphaFoldDB" id="A0A1L8CNK0"/>
<accession>A0A1L8CNK0</accession>
<proteinExistence type="predicted"/>
<dbReference type="SUPFAM" id="SSF55804">
    <property type="entry name" value="Phoshotransferase/anion transport protein"/>
    <property type="match status" value="1"/>
</dbReference>
<dbReference type="Gene3D" id="3.40.930.10">
    <property type="entry name" value="Mannitol-specific EII, Chain A"/>
    <property type="match status" value="1"/>
</dbReference>
<dbReference type="InterPro" id="IPR051541">
    <property type="entry name" value="PTS_SugarTrans_NitroReg"/>
</dbReference>